<evidence type="ECO:0000313" key="1">
    <source>
        <dbReference type="EMBL" id="EFL95750.1"/>
    </source>
</evidence>
<organism evidence="1 2">
    <name type="scientific">Pediococcus acidilactici DSM 20284</name>
    <dbReference type="NCBI Taxonomy" id="862514"/>
    <lineage>
        <taxon>Bacteria</taxon>
        <taxon>Bacillati</taxon>
        <taxon>Bacillota</taxon>
        <taxon>Bacilli</taxon>
        <taxon>Lactobacillales</taxon>
        <taxon>Lactobacillaceae</taxon>
        <taxon>Pediococcus</taxon>
        <taxon>Pediococcus acidilactici group</taxon>
    </lineage>
</organism>
<accession>E0NF56</accession>
<proteinExistence type="predicted"/>
<evidence type="ECO:0000313" key="2">
    <source>
        <dbReference type="Proteomes" id="UP000004470"/>
    </source>
</evidence>
<dbReference type="EMBL" id="AEEG01000003">
    <property type="protein sequence ID" value="EFL95750.1"/>
    <property type="molecule type" value="Genomic_DNA"/>
</dbReference>
<protein>
    <submittedName>
        <fullName evidence="1">Uncharacterized protein</fullName>
    </submittedName>
</protein>
<comment type="caution">
    <text evidence="1">The sequence shown here is derived from an EMBL/GenBank/DDBJ whole genome shotgun (WGS) entry which is preliminary data.</text>
</comment>
<sequence>MAIALERACDKIKFGVIAGSIGEQSYKRMLVEHLRQYFQKT</sequence>
<keyword evidence="2" id="KW-1185">Reference proteome</keyword>
<gene>
    <name evidence="1" type="ORF">HMPREF0623_0786</name>
</gene>
<reference evidence="1" key="1">
    <citation type="submission" date="2010-07" db="EMBL/GenBank/DDBJ databases">
        <authorList>
            <person name="Muzny D."/>
            <person name="Qin X."/>
            <person name="Deng J."/>
            <person name="Jiang H."/>
            <person name="Liu Y."/>
            <person name="Qu J."/>
            <person name="Song X.-Z."/>
            <person name="Zhang L."/>
            <person name="Thornton R."/>
            <person name="Coyle M."/>
            <person name="Francisco L."/>
            <person name="Jackson L."/>
            <person name="Javaid M."/>
            <person name="Korchina V."/>
            <person name="Kovar C."/>
            <person name="Mata R."/>
            <person name="Mathew T."/>
            <person name="Ngo R."/>
            <person name="Nguyen L."/>
            <person name="Nguyen N."/>
            <person name="Okwuonu G."/>
            <person name="Ongeri F."/>
            <person name="Pham C."/>
            <person name="Simmons D."/>
            <person name="Wilczek-Boney K."/>
            <person name="Hale W."/>
            <person name="Jakkamsetti A."/>
            <person name="Pham P."/>
            <person name="Ruth R."/>
            <person name="San Lucas F."/>
            <person name="Warren J."/>
            <person name="Zhang J."/>
            <person name="Zhao Z."/>
            <person name="Zhou C."/>
            <person name="Zhu D."/>
            <person name="Lee S."/>
            <person name="Bess C."/>
            <person name="Blankenburg K."/>
            <person name="Forbes L."/>
            <person name="Fu Q."/>
            <person name="Gubbala S."/>
            <person name="Hirani K."/>
            <person name="Jayaseelan J.C."/>
            <person name="Lara F."/>
            <person name="Munidasa M."/>
            <person name="Palculict T."/>
            <person name="Patil S."/>
            <person name="Pu L.-L."/>
            <person name="Saada N."/>
            <person name="Tang L."/>
            <person name="Weissenberger G."/>
            <person name="Zhu Y."/>
            <person name="Hemphill L."/>
            <person name="Shang Y."/>
            <person name="Youmans B."/>
            <person name="Ayvaz T."/>
            <person name="Ross M."/>
            <person name="Santibanez J."/>
            <person name="Aqrawi P."/>
            <person name="Gross S."/>
            <person name="Joshi V."/>
            <person name="Fowler G."/>
            <person name="Nazareth L."/>
            <person name="Reid J."/>
            <person name="Worley K."/>
            <person name="Petrosino J."/>
            <person name="Highlander S."/>
            <person name="Gibbs R."/>
        </authorList>
    </citation>
    <scope>NUCLEOTIDE SEQUENCE [LARGE SCALE GENOMIC DNA]</scope>
    <source>
        <strain evidence="1">DSM 20284</strain>
    </source>
</reference>
<name>E0NF56_PEDAC</name>
<dbReference type="HOGENOM" id="CLU_3274119_0_0_9"/>
<dbReference type="Proteomes" id="UP000004470">
    <property type="component" value="Unassembled WGS sequence"/>
</dbReference>
<dbReference type="AlphaFoldDB" id="E0NF56"/>